<feature type="transmembrane region" description="Helical" evidence="2">
    <location>
        <begin position="73"/>
        <end position="91"/>
    </location>
</feature>
<dbReference type="EMBL" id="FOKA01000002">
    <property type="protein sequence ID" value="SFA84636.1"/>
    <property type="molecule type" value="Genomic_DNA"/>
</dbReference>
<sequence>MTTTPTSPTASAQAGVPLAPAPSGAGRPGARFGGLGVRRGTAAATVLGGPVQVDLLPADIRAGRALAVVKRRLLGGVACVVVLVAAGYAGAITTQARADAELTEVAAQAAELTRQAEGYAQVPQVLGEVAQVEQARAAATSTEVLWQPYVDAIAAVLPAGTSIATLTASGPDPLGLTPPAAATPLQAAGIGSIALSLESRTVPAVADLQDALDALPGLDGVWFSGVTRTSTDAAGDHYTVTVTAQLTGDALAGRYAGQQEG</sequence>
<keyword evidence="2" id="KW-1133">Transmembrane helix</keyword>
<keyword evidence="4" id="KW-1185">Reference proteome</keyword>
<evidence type="ECO:0000313" key="3">
    <source>
        <dbReference type="EMBL" id="SFA84636.1"/>
    </source>
</evidence>
<gene>
    <name evidence="3" type="ORF">SAMN05421867_102253</name>
</gene>
<organism evidence="3 4">
    <name type="scientific">Cellulomonas marina</name>
    <dbReference type="NCBI Taxonomy" id="988821"/>
    <lineage>
        <taxon>Bacteria</taxon>
        <taxon>Bacillati</taxon>
        <taxon>Actinomycetota</taxon>
        <taxon>Actinomycetes</taxon>
        <taxon>Micrococcales</taxon>
        <taxon>Cellulomonadaceae</taxon>
        <taxon>Cellulomonas</taxon>
    </lineage>
</organism>
<dbReference type="STRING" id="988821.SAMN05421867_102253"/>
<accession>A0A1I0W9P4</accession>
<dbReference type="OrthoDB" id="5196233at2"/>
<evidence type="ECO:0000256" key="2">
    <source>
        <dbReference type="SAM" id="Phobius"/>
    </source>
</evidence>
<keyword evidence="2" id="KW-0472">Membrane</keyword>
<feature type="compositionally biased region" description="Low complexity" evidence="1">
    <location>
        <begin position="1"/>
        <end position="30"/>
    </location>
</feature>
<evidence type="ECO:0000256" key="1">
    <source>
        <dbReference type="SAM" id="MobiDB-lite"/>
    </source>
</evidence>
<reference evidence="3 4" key="1">
    <citation type="submission" date="2016-10" db="EMBL/GenBank/DDBJ databases">
        <authorList>
            <person name="de Groot N.N."/>
        </authorList>
    </citation>
    <scope>NUCLEOTIDE SEQUENCE [LARGE SCALE GENOMIC DNA]</scope>
    <source>
        <strain evidence="3 4">CGMCC 4.6945</strain>
    </source>
</reference>
<dbReference type="AlphaFoldDB" id="A0A1I0W9P4"/>
<keyword evidence="2" id="KW-0812">Transmembrane</keyword>
<name>A0A1I0W9P4_9CELL</name>
<protein>
    <recommendedName>
        <fullName evidence="5">Tfp pilus assembly protein PilN</fullName>
    </recommendedName>
</protein>
<evidence type="ECO:0000313" key="4">
    <source>
        <dbReference type="Proteomes" id="UP000199012"/>
    </source>
</evidence>
<feature type="region of interest" description="Disordered" evidence="1">
    <location>
        <begin position="1"/>
        <end position="32"/>
    </location>
</feature>
<dbReference type="Proteomes" id="UP000199012">
    <property type="component" value="Unassembled WGS sequence"/>
</dbReference>
<proteinExistence type="predicted"/>
<dbReference type="RefSeq" id="WP_090030892.1">
    <property type="nucleotide sequence ID" value="NZ_BONM01000012.1"/>
</dbReference>
<evidence type="ECO:0008006" key="5">
    <source>
        <dbReference type="Google" id="ProtNLM"/>
    </source>
</evidence>